<keyword evidence="2" id="KW-1185">Reference proteome</keyword>
<sequence>MKTNLLSIILLSCLFFSCKNNTSLPEVTQVPFKVSDSDKYGMMNVDGSILFEDEFDQLPSIAVNGIFTVKNKQEKLEYFKADKKPKQITETSYIDGGYYTEGVIPVVKPERPISFIDKNGKELFVLGTFEGKRIQSVNAYFSDGLMMFVTEEGKCGYINSKGQVVIKPTFDVAFPFNEKVAIVGKNTSGNEDMKFSVIDCSGKEIAQLKEIKEVLAWNNMYSNETFTKGNKAFNKKGELVFRSPAKWNTLLPFNGDYTMFLDENDECGIINNKGEVVVRAKYNWGIRNIGKNFVGVEQSDSKYSLSFLDDNENRIEKLEDIEDFSLFTVDKGIVQEQNEYYFIDYSGKALDKKNYSFIYIPSIISSIWYPNSLFLSYLQKENSSSMKMVKSDYYPSQEAISSVLNVLNTRGVGNIQMGMSLQAAMKYYNMGDSDKHSYDYWDNFEGIEGIGNLKTNYRIQFNDYISDYSGYNYNTTIRHIIINIDRSEVTCSNAEKRLHDAAINYLKNIGFTKTGHTDDWMDEEWDIYSNDKYSYYIAVNKDGSKLCLESK</sequence>
<dbReference type="AlphaFoldDB" id="A0A412GRH0"/>
<dbReference type="InterPro" id="IPR032774">
    <property type="entry name" value="WG_beta_rep"/>
</dbReference>
<dbReference type="RefSeq" id="WP_118484088.1">
    <property type="nucleotide sequence ID" value="NZ_QRUU01000023.1"/>
</dbReference>
<evidence type="ECO:0000313" key="2">
    <source>
        <dbReference type="Proteomes" id="UP000285864"/>
    </source>
</evidence>
<reference evidence="1 2" key="1">
    <citation type="submission" date="2018-08" db="EMBL/GenBank/DDBJ databases">
        <title>A genome reference for cultivated species of the human gut microbiota.</title>
        <authorList>
            <person name="Zou Y."/>
            <person name="Xue W."/>
            <person name="Luo G."/>
        </authorList>
    </citation>
    <scope>NUCLEOTIDE SEQUENCE [LARGE SCALE GENOMIC DNA]</scope>
    <source>
        <strain evidence="1 2">AF24-2</strain>
    </source>
</reference>
<comment type="caution">
    <text evidence="1">The sequence shown here is derived from an EMBL/GenBank/DDBJ whole genome shotgun (WGS) entry which is preliminary data.</text>
</comment>
<dbReference type="PANTHER" id="PTHR37841">
    <property type="entry name" value="GLR2918 PROTEIN"/>
    <property type="match status" value="1"/>
</dbReference>
<evidence type="ECO:0000313" key="1">
    <source>
        <dbReference type="EMBL" id="RGR97369.1"/>
    </source>
</evidence>
<protein>
    <submittedName>
        <fullName evidence="1">WG repeat-containing protein</fullName>
    </submittedName>
</protein>
<name>A0A412GRH0_9BACT</name>
<dbReference type="PROSITE" id="PS51257">
    <property type="entry name" value="PROKAR_LIPOPROTEIN"/>
    <property type="match status" value="1"/>
</dbReference>
<accession>A0A412GRH0</accession>
<dbReference type="PANTHER" id="PTHR37841:SF1">
    <property type="entry name" value="DUF3298 DOMAIN-CONTAINING PROTEIN"/>
    <property type="match status" value="1"/>
</dbReference>
<gene>
    <name evidence="1" type="ORF">DWY20_06865</name>
</gene>
<dbReference type="Pfam" id="PF14903">
    <property type="entry name" value="WG_beta_rep"/>
    <property type="match status" value="2"/>
</dbReference>
<dbReference type="EMBL" id="QRUU01000023">
    <property type="protein sequence ID" value="RGR97369.1"/>
    <property type="molecule type" value="Genomic_DNA"/>
</dbReference>
<organism evidence="1 2">
    <name type="scientific">Phocaeicola coprocola</name>
    <dbReference type="NCBI Taxonomy" id="310298"/>
    <lineage>
        <taxon>Bacteria</taxon>
        <taxon>Pseudomonadati</taxon>
        <taxon>Bacteroidota</taxon>
        <taxon>Bacteroidia</taxon>
        <taxon>Bacteroidales</taxon>
        <taxon>Bacteroidaceae</taxon>
        <taxon>Phocaeicola</taxon>
    </lineage>
</organism>
<dbReference type="Proteomes" id="UP000285864">
    <property type="component" value="Unassembled WGS sequence"/>
</dbReference>
<proteinExistence type="predicted"/>